<dbReference type="Proteomes" id="UP001595826">
    <property type="component" value="Unassembled WGS sequence"/>
</dbReference>
<gene>
    <name evidence="2" type="ORF">ACFOWD_05295</name>
</gene>
<sequence length="139" mass="16137">MKFIPKKSNYYLLITIFLFAFACKSKEVTKTNENKEITMETKLVTEKTYNQDSTYLLVLEYSKNIEVVKNFKFKVIDISTKETVLDSSFIGTKLTWHTNTELIGYLHVGIVKEDDDSVLNNNSTKENKDSSYKIIKIKN</sequence>
<comment type="caution">
    <text evidence="2">The sequence shown here is derived from an EMBL/GenBank/DDBJ whole genome shotgun (WGS) entry which is preliminary data.</text>
</comment>
<keyword evidence="3" id="KW-1185">Reference proteome</keyword>
<protein>
    <recommendedName>
        <fullName evidence="4">Lipoprotein</fullName>
    </recommendedName>
</protein>
<dbReference type="RefSeq" id="WP_377408721.1">
    <property type="nucleotide sequence ID" value="NZ_JBHSCY010000001.1"/>
</dbReference>
<proteinExistence type="predicted"/>
<evidence type="ECO:0000313" key="2">
    <source>
        <dbReference type="EMBL" id="MFC4268314.1"/>
    </source>
</evidence>
<feature type="signal peptide" evidence="1">
    <location>
        <begin position="1"/>
        <end position="22"/>
    </location>
</feature>
<evidence type="ECO:0008006" key="4">
    <source>
        <dbReference type="Google" id="ProtNLM"/>
    </source>
</evidence>
<keyword evidence="1" id="KW-0732">Signal</keyword>
<feature type="chain" id="PRO_5046359572" description="Lipoprotein" evidence="1">
    <location>
        <begin position="23"/>
        <end position="139"/>
    </location>
</feature>
<dbReference type="EMBL" id="JBHSCY010000001">
    <property type="protein sequence ID" value="MFC4268314.1"/>
    <property type="molecule type" value="Genomic_DNA"/>
</dbReference>
<dbReference type="PROSITE" id="PS51257">
    <property type="entry name" value="PROKAR_LIPOPROTEIN"/>
    <property type="match status" value="1"/>
</dbReference>
<accession>A0ABV8R7B3</accession>
<evidence type="ECO:0000313" key="3">
    <source>
        <dbReference type="Proteomes" id="UP001595826"/>
    </source>
</evidence>
<organism evidence="2 3">
    <name type="scientific">Polaribacter marinivivus</name>
    <dbReference type="NCBI Taxonomy" id="1524260"/>
    <lineage>
        <taxon>Bacteria</taxon>
        <taxon>Pseudomonadati</taxon>
        <taxon>Bacteroidota</taxon>
        <taxon>Flavobacteriia</taxon>
        <taxon>Flavobacteriales</taxon>
        <taxon>Flavobacteriaceae</taxon>
    </lineage>
</organism>
<evidence type="ECO:0000256" key="1">
    <source>
        <dbReference type="SAM" id="SignalP"/>
    </source>
</evidence>
<reference evidence="3" key="1">
    <citation type="journal article" date="2019" name="Int. J. Syst. Evol. Microbiol.">
        <title>The Global Catalogue of Microorganisms (GCM) 10K type strain sequencing project: providing services to taxonomists for standard genome sequencing and annotation.</title>
        <authorList>
            <consortium name="The Broad Institute Genomics Platform"/>
            <consortium name="The Broad Institute Genome Sequencing Center for Infectious Disease"/>
            <person name="Wu L."/>
            <person name="Ma J."/>
        </authorList>
    </citation>
    <scope>NUCLEOTIDE SEQUENCE [LARGE SCALE GENOMIC DNA]</scope>
    <source>
        <strain evidence="3">CECT 8655</strain>
    </source>
</reference>
<name>A0ABV8R7B3_9FLAO</name>